<gene>
    <name evidence="1" type="ORF">P0Y53_00120</name>
</gene>
<evidence type="ECO:0000313" key="1">
    <source>
        <dbReference type="EMBL" id="WEK35888.1"/>
    </source>
</evidence>
<sequence length="110" mass="12916">MLRTLTLQYLQHKFVDSIPDNVGEGILYVCIEYGTVVHKCVCGCQNEVVTPLSPKDWKLTFDGETISLYPSIGNWRFKCKSHYWITNNRIIHAPKSGDPARRRRKRWFSW</sequence>
<organism evidence="1 2">
    <name type="scientific">Candidatus Pseudobacter hemicellulosilyticus</name>
    <dbReference type="NCBI Taxonomy" id="3121375"/>
    <lineage>
        <taxon>Bacteria</taxon>
        <taxon>Pseudomonadati</taxon>
        <taxon>Bacteroidota</taxon>
        <taxon>Chitinophagia</taxon>
        <taxon>Chitinophagales</taxon>
        <taxon>Chitinophagaceae</taxon>
        <taxon>Pseudobacter</taxon>
    </lineage>
</organism>
<dbReference type="Proteomes" id="UP001220610">
    <property type="component" value="Chromosome"/>
</dbReference>
<dbReference type="InterPro" id="IPR045384">
    <property type="entry name" value="DUF6527"/>
</dbReference>
<accession>A0AAJ5WSQ8</accession>
<protein>
    <submittedName>
        <fullName evidence="1">DUF6527 family protein</fullName>
    </submittedName>
</protein>
<proteinExistence type="predicted"/>
<evidence type="ECO:0000313" key="2">
    <source>
        <dbReference type="Proteomes" id="UP001220610"/>
    </source>
</evidence>
<dbReference type="Pfam" id="PF20137">
    <property type="entry name" value="BubE"/>
    <property type="match status" value="1"/>
</dbReference>
<reference evidence="1" key="1">
    <citation type="submission" date="2023-03" db="EMBL/GenBank/DDBJ databases">
        <title>Andean soil-derived lignocellulolytic bacterial consortium as a source of novel taxa and putative plastic-active enzymes.</title>
        <authorList>
            <person name="Diaz-Garcia L."/>
            <person name="Chuvochina M."/>
            <person name="Feuerriegel G."/>
            <person name="Bunk B."/>
            <person name="Sproer C."/>
            <person name="Streit W.R."/>
            <person name="Rodriguez L.M."/>
            <person name="Overmann J."/>
            <person name="Jimenez D.J."/>
        </authorList>
    </citation>
    <scope>NUCLEOTIDE SEQUENCE</scope>
    <source>
        <strain evidence="1">MAG 7</strain>
    </source>
</reference>
<dbReference type="EMBL" id="CP119311">
    <property type="protein sequence ID" value="WEK35888.1"/>
    <property type="molecule type" value="Genomic_DNA"/>
</dbReference>
<name>A0AAJ5WSQ8_9BACT</name>
<dbReference type="AlphaFoldDB" id="A0AAJ5WSQ8"/>